<dbReference type="PANTHER" id="PTHR38454">
    <property type="entry name" value="INTEGRAL MEMBRANE PROTEIN-RELATED"/>
    <property type="match status" value="1"/>
</dbReference>
<feature type="transmembrane region" description="Helical" evidence="1">
    <location>
        <begin position="294"/>
        <end position="314"/>
    </location>
</feature>
<evidence type="ECO:0000256" key="1">
    <source>
        <dbReference type="SAM" id="Phobius"/>
    </source>
</evidence>
<sequence length="878" mass="101326">MKLITKRTIIEEIFVLLLLLGASILMHLFFIDNQINRGLIMAGPNDQTQQMLIFKDFLYKEFTNGNFFYSFGYSGGSNFFTKLSYYYTTSIFYYLSVCVTWILNKFHLIGTPDILYWGEISLIISIIKSSLIAYLTTILISKFKVRRPVSIFAATFYAFAPIYFRHAVLWEFFTDAMLWLPIILLGVELIFEGKGGWIFSFGVALTLFNNGYFAFANLLLSGFYILIRLFIQLNENELSWKKKLKQIIVFGLIGLGISAVGFIPFIKGFIDNSRNSIVVTAPLWGSDAIKLENILVLDSIQVISFVYLFILLNLKNYQTKIFRFFSIFTTVLILMRYSPKVASIFNGFSTPQYRWHFITYLFIAITIGIGIEQILKNKSLKSSLFAVGLTLLIYYGTLKPLDVNHGINKKNFMIFLGLAVLFYLLISYTKQPRIQHAALMALFLLTVPFINQFNTRLFEQYSLKTVSKDYLYDTFENPNTEITQAIHYIESDANDFYRIEYVGMSNLGIAYNQSTFNNYSSFQNKYERDFIDFFGLTNIKDSSVSIDGLGARQITNSLFQIDYVIAKEDEQYIVPAGYEKIKSFGELSVYKNKYPFAFIHPVKNQYQITNNTTLDFKDLQLIDGVYTTSSKNKMLSAHPENDLNYSIEKNNLYRDNYISKSDEGIKLVANIDAGQSYDELIIDYTLKADTDYYTGNYNYSINGMELQMKSPNDKYALQQFHHQVSIPFNDQILFDFAGGSGYDFEINHIYGLSYDQLEARSNEDKKLDYDLELTQNKLEINFDNSDGYTYLVLPIFYEDGWQLEINNEKMAIENVNNGMIGFKIPKGQLNIKMKFVQPYLYSSIVVSLVSLLILILLDGKKSSKLFKITSQKDNKKEE</sequence>
<dbReference type="EMBL" id="JACGAN010000006">
    <property type="protein sequence ID" value="MBA5746508.1"/>
    <property type="molecule type" value="Genomic_DNA"/>
</dbReference>
<keyword evidence="1" id="KW-0472">Membrane</keyword>
<feature type="transmembrane region" description="Helical" evidence="1">
    <location>
        <begin position="84"/>
        <end position="103"/>
    </location>
</feature>
<feature type="transmembrane region" description="Helical" evidence="1">
    <location>
        <begin position="357"/>
        <end position="375"/>
    </location>
</feature>
<proteinExistence type="predicted"/>
<feature type="transmembrane region" description="Helical" evidence="1">
    <location>
        <begin position="382"/>
        <end position="398"/>
    </location>
</feature>
<feature type="transmembrane region" description="Helical" evidence="1">
    <location>
        <begin position="172"/>
        <end position="191"/>
    </location>
</feature>
<evidence type="ECO:0000313" key="2">
    <source>
        <dbReference type="EMBL" id="MBA5746508.1"/>
    </source>
</evidence>
<feature type="transmembrane region" description="Helical" evidence="1">
    <location>
        <begin position="436"/>
        <end position="453"/>
    </location>
</feature>
<feature type="transmembrane region" description="Helical" evidence="1">
    <location>
        <begin position="148"/>
        <end position="165"/>
    </location>
</feature>
<comment type="caution">
    <text evidence="2">The sequence shown here is derived from an EMBL/GenBank/DDBJ whole genome shotgun (WGS) entry which is preliminary data.</text>
</comment>
<feature type="transmembrane region" description="Helical" evidence="1">
    <location>
        <begin position="12"/>
        <end position="31"/>
    </location>
</feature>
<keyword evidence="1" id="KW-1133">Transmembrane helix</keyword>
<dbReference type="Proteomes" id="UP000540056">
    <property type="component" value="Unassembled WGS sequence"/>
</dbReference>
<keyword evidence="3" id="KW-1185">Reference proteome</keyword>
<reference evidence="2 3" key="1">
    <citation type="submission" date="2020-07" db="EMBL/GenBank/DDBJ databases">
        <title>Draft Genome Sequences of Lactobacillales Isolated from the International Space Station.</title>
        <authorList>
            <person name="Bharadwaj A.R."/>
            <person name="Singh N.K."/>
            <person name="Wood J.M."/>
            <person name="Debieu M."/>
            <person name="O'Hara N.B."/>
            <person name="Karouia F."/>
            <person name="Mason C.E."/>
            <person name="Venkateswaran K."/>
        </authorList>
    </citation>
    <scope>NUCLEOTIDE SEQUENCE [LARGE SCALE GENOMIC DNA]</scope>
    <source>
        <strain evidence="2 3">151250015-1-258-55</strain>
    </source>
</reference>
<feature type="transmembrane region" description="Helical" evidence="1">
    <location>
        <begin position="410"/>
        <end position="429"/>
    </location>
</feature>
<gene>
    <name evidence="2" type="ORF">H3232_04715</name>
</gene>
<keyword evidence="1" id="KW-0812">Transmembrane</keyword>
<feature type="transmembrane region" description="Helical" evidence="1">
    <location>
        <begin position="115"/>
        <end position="136"/>
    </location>
</feature>
<dbReference type="RefSeq" id="WP_182023270.1">
    <property type="nucleotide sequence ID" value="NZ_JACGAM010000006.1"/>
</dbReference>
<name>A0ABR5ZXR6_9LACT</name>
<feature type="transmembrane region" description="Helical" evidence="1">
    <location>
        <begin position="247"/>
        <end position="266"/>
    </location>
</feature>
<organism evidence="2 3">
    <name type="scientific">Aerococcus urinaeequi</name>
    <dbReference type="NCBI Taxonomy" id="51665"/>
    <lineage>
        <taxon>Bacteria</taxon>
        <taxon>Bacillati</taxon>
        <taxon>Bacillota</taxon>
        <taxon>Bacilli</taxon>
        <taxon>Lactobacillales</taxon>
        <taxon>Aerococcaceae</taxon>
        <taxon>Aerococcus</taxon>
    </lineage>
</organism>
<feature type="transmembrane region" description="Helical" evidence="1">
    <location>
        <begin position="197"/>
        <end position="226"/>
    </location>
</feature>
<feature type="transmembrane region" description="Helical" evidence="1">
    <location>
        <begin position="321"/>
        <end position="337"/>
    </location>
</feature>
<dbReference type="PANTHER" id="PTHR38454:SF1">
    <property type="entry name" value="INTEGRAL MEMBRANE PROTEIN"/>
    <property type="match status" value="1"/>
</dbReference>
<dbReference type="Pfam" id="PF09586">
    <property type="entry name" value="YfhO"/>
    <property type="match status" value="1"/>
</dbReference>
<accession>A0ABR5ZXR6</accession>
<dbReference type="InterPro" id="IPR018580">
    <property type="entry name" value="Uncharacterised_YfhO"/>
</dbReference>
<evidence type="ECO:0000313" key="3">
    <source>
        <dbReference type="Proteomes" id="UP000540056"/>
    </source>
</evidence>
<feature type="transmembrane region" description="Helical" evidence="1">
    <location>
        <begin position="839"/>
        <end position="857"/>
    </location>
</feature>
<protein>
    <submittedName>
        <fullName evidence="2">YfhO family protein</fullName>
    </submittedName>
</protein>